<dbReference type="OrthoDB" id="194358at2759"/>
<evidence type="ECO:0000313" key="4">
    <source>
        <dbReference type="Proteomes" id="UP000734854"/>
    </source>
</evidence>
<dbReference type="Pfam" id="PF00023">
    <property type="entry name" value="Ank"/>
    <property type="match status" value="1"/>
</dbReference>
<feature type="repeat" description="ANK" evidence="1">
    <location>
        <begin position="394"/>
        <end position="426"/>
    </location>
</feature>
<feature type="repeat" description="ANK" evidence="1">
    <location>
        <begin position="427"/>
        <end position="459"/>
    </location>
</feature>
<dbReference type="Proteomes" id="UP000734854">
    <property type="component" value="Unassembled WGS sequence"/>
</dbReference>
<feature type="repeat" description="ANK" evidence="1">
    <location>
        <begin position="238"/>
        <end position="270"/>
    </location>
</feature>
<gene>
    <name evidence="3" type="ORF">ZIOFF_006283</name>
</gene>
<feature type="domain" description="MSP" evidence="2">
    <location>
        <begin position="4"/>
        <end position="135"/>
    </location>
</feature>
<keyword evidence="1" id="KW-0040">ANK repeat</keyword>
<dbReference type="InterPro" id="IPR000535">
    <property type="entry name" value="MSP_dom"/>
</dbReference>
<evidence type="ECO:0000259" key="2">
    <source>
        <dbReference type="PROSITE" id="PS50202"/>
    </source>
</evidence>
<dbReference type="InterPro" id="IPR052391">
    <property type="entry name" value="E3_Ligase-Neurotoxin"/>
</dbReference>
<dbReference type="SMART" id="SM00248">
    <property type="entry name" value="ANK"/>
    <property type="match status" value="9"/>
</dbReference>
<organism evidence="3 4">
    <name type="scientific">Zingiber officinale</name>
    <name type="common">Ginger</name>
    <name type="synonym">Amomum zingiber</name>
    <dbReference type="NCBI Taxonomy" id="94328"/>
    <lineage>
        <taxon>Eukaryota</taxon>
        <taxon>Viridiplantae</taxon>
        <taxon>Streptophyta</taxon>
        <taxon>Embryophyta</taxon>
        <taxon>Tracheophyta</taxon>
        <taxon>Spermatophyta</taxon>
        <taxon>Magnoliopsida</taxon>
        <taxon>Liliopsida</taxon>
        <taxon>Zingiberales</taxon>
        <taxon>Zingiberaceae</taxon>
        <taxon>Zingiber</taxon>
    </lineage>
</organism>
<dbReference type="EMBL" id="JACMSC010000002">
    <property type="protein sequence ID" value="KAG6532440.1"/>
    <property type="molecule type" value="Genomic_DNA"/>
</dbReference>
<feature type="repeat" description="ANK" evidence="1">
    <location>
        <begin position="205"/>
        <end position="237"/>
    </location>
</feature>
<proteinExistence type="predicted"/>
<dbReference type="PANTHER" id="PTHR24133">
    <property type="entry name" value="ANKYRIN DOMAIN-CONTAINING"/>
    <property type="match status" value="1"/>
</dbReference>
<name>A0A8J5IBL4_ZINOF</name>
<accession>A0A8J5IBL4</accession>
<dbReference type="InterPro" id="IPR002110">
    <property type="entry name" value="Ankyrin_rpt"/>
</dbReference>
<evidence type="ECO:0000256" key="1">
    <source>
        <dbReference type="PROSITE-ProRule" id="PRU00023"/>
    </source>
</evidence>
<dbReference type="PANTHER" id="PTHR24133:SF40">
    <property type="entry name" value="ANKYRIN REPEAT DOMAIN 44"/>
    <property type="match status" value="1"/>
</dbReference>
<feature type="repeat" description="ANK" evidence="1">
    <location>
        <begin position="172"/>
        <end position="204"/>
    </location>
</feature>
<dbReference type="PROSITE" id="PS50088">
    <property type="entry name" value="ANK_REPEAT"/>
    <property type="match status" value="7"/>
</dbReference>
<comment type="caution">
    <text evidence="3">The sequence shown here is derived from an EMBL/GenBank/DDBJ whole genome shotgun (WGS) entry which is preliminary data.</text>
</comment>
<dbReference type="Pfam" id="PF00635">
    <property type="entry name" value="Motile_Sperm"/>
    <property type="match status" value="1"/>
</dbReference>
<dbReference type="Pfam" id="PF12796">
    <property type="entry name" value="Ank_2"/>
    <property type="match status" value="3"/>
</dbReference>
<feature type="repeat" description="ANK" evidence="1">
    <location>
        <begin position="271"/>
        <end position="303"/>
    </location>
</feature>
<protein>
    <recommendedName>
        <fullName evidence="2">MSP domain-containing protein</fullName>
    </recommendedName>
</protein>
<keyword evidence="4" id="KW-1185">Reference proteome</keyword>
<dbReference type="AlphaFoldDB" id="A0A8J5IBL4"/>
<evidence type="ECO:0000313" key="3">
    <source>
        <dbReference type="EMBL" id="KAG6532440.1"/>
    </source>
</evidence>
<dbReference type="PROSITE" id="PS50297">
    <property type="entry name" value="ANK_REP_REGION"/>
    <property type="match status" value="6"/>
</dbReference>
<feature type="repeat" description="ANK" evidence="1">
    <location>
        <begin position="305"/>
        <end position="330"/>
    </location>
</feature>
<sequence length="543" mass="57479">MDRLISLEPSNQVPVRVELGQKCSGQLVLRNVMFTMPVAFRIEPVNKARYAVRPSSGIIAPLATMTVEFTYLLPLNSALPDSVPRCDDPFLLHSVVVPSASSKERTSTVDSVPSEWFSNKKKQVFTDSGIRVFFVGSAVLTRLIADGSMDSVREVLEKSDPEWRAVDSVDSTGQTLLHLAIARSRPDLVQLLLEFDPNVEATDRTGQSPLEAAAAAGETLIAELLLSRRASTERSQGSELGPLHLAAAAGHAEVLRLLILKGVSVDAPTADGRTALRVAVEGRQRECVKLLLASGARADARGGADRGTPLHAAAVAGDEAMAKLLLSRSAAGAKEVRNAAGRTAYDLAAEGGHARMLDALKLGDDLAAAARKGDPWAAARMVEQGAAVDGQDQHGWTALMRAAFKGKVETMRVLIEKGAEVEARDEEGYTALHCAAEAGHAEAVEALLKRGVDTEARTAKGATAAEIAAVYGNDEVLRVLGEGAATPRQDLLAVGKGGVKDKAEKKGKVRESRRRGRRIGGGALAARSGGRVDVAEAEVTWSH</sequence>
<reference evidence="3 4" key="1">
    <citation type="submission" date="2020-08" db="EMBL/GenBank/DDBJ databases">
        <title>Plant Genome Project.</title>
        <authorList>
            <person name="Zhang R.-G."/>
        </authorList>
    </citation>
    <scope>NUCLEOTIDE SEQUENCE [LARGE SCALE GENOMIC DNA]</scope>
    <source>
        <tissue evidence="3">Rhizome</tissue>
    </source>
</reference>
<dbReference type="PROSITE" id="PS50202">
    <property type="entry name" value="MSP"/>
    <property type="match status" value="1"/>
</dbReference>